<dbReference type="GO" id="GO:0046872">
    <property type="term" value="F:metal ion binding"/>
    <property type="evidence" value="ECO:0007669"/>
    <property type="project" value="UniProtKB-KW"/>
</dbReference>
<evidence type="ECO:0000256" key="4">
    <source>
        <dbReference type="ARBA" id="ARBA00023004"/>
    </source>
</evidence>
<feature type="domain" description="Radical SAM core" evidence="6">
    <location>
        <begin position="159"/>
        <end position="392"/>
    </location>
</feature>
<accession>A0A420ZCK1</accession>
<dbReference type="EMBL" id="QMNG01000011">
    <property type="protein sequence ID" value="RLC37138.1"/>
    <property type="molecule type" value="Genomic_DNA"/>
</dbReference>
<dbReference type="InterPro" id="IPR023404">
    <property type="entry name" value="rSAM_horseshoe"/>
</dbReference>
<dbReference type="PROSITE" id="PS51918">
    <property type="entry name" value="RADICAL_SAM"/>
    <property type="match status" value="1"/>
</dbReference>
<dbReference type="SFLD" id="SFLDF00303">
    <property type="entry name" value="hopanoid_C2-methyltransferase"/>
    <property type="match status" value="1"/>
</dbReference>
<keyword evidence="3" id="KW-0479">Metal-binding</keyword>
<comment type="cofactor">
    <cofactor evidence="1">
        <name>[4Fe-4S] cluster</name>
        <dbReference type="ChEBI" id="CHEBI:49883"/>
    </cofactor>
</comment>
<dbReference type="InterPro" id="IPR025274">
    <property type="entry name" value="DUF4070"/>
</dbReference>
<dbReference type="Pfam" id="PF04055">
    <property type="entry name" value="Radical_SAM"/>
    <property type="match status" value="1"/>
</dbReference>
<evidence type="ECO:0000313" key="7">
    <source>
        <dbReference type="EMBL" id="RLC37138.1"/>
    </source>
</evidence>
<gene>
    <name evidence="7" type="ORF">DRH29_02965</name>
</gene>
<protein>
    <submittedName>
        <fullName evidence="7">B12-binding domain-containing radical SAM protein</fullName>
    </submittedName>
</protein>
<dbReference type="InterPro" id="IPR006638">
    <property type="entry name" value="Elp3/MiaA/NifB-like_rSAM"/>
</dbReference>
<proteinExistence type="predicted"/>
<evidence type="ECO:0000256" key="1">
    <source>
        <dbReference type="ARBA" id="ARBA00001966"/>
    </source>
</evidence>
<dbReference type="AlphaFoldDB" id="A0A420ZCK1"/>
<evidence type="ECO:0000256" key="3">
    <source>
        <dbReference type="ARBA" id="ARBA00022723"/>
    </source>
</evidence>
<dbReference type="InterPro" id="IPR058240">
    <property type="entry name" value="rSAM_sf"/>
</dbReference>
<dbReference type="Pfam" id="PF02310">
    <property type="entry name" value="B12-binding"/>
    <property type="match status" value="1"/>
</dbReference>
<evidence type="ECO:0000259" key="6">
    <source>
        <dbReference type="PROSITE" id="PS51918"/>
    </source>
</evidence>
<keyword evidence="5" id="KW-0411">Iron-sulfur</keyword>
<evidence type="ECO:0000313" key="8">
    <source>
        <dbReference type="Proteomes" id="UP000281261"/>
    </source>
</evidence>
<dbReference type="GO" id="GO:0005829">
    <property type="term" value="C:cytosol"/>
    <property type="evidence" value="ECO:0007669"/>
    <property type="project" value="TreeGrafter"/>
</dbReference>
<dbReference type="InterPro" id="IPR034530">
    <property type="entry name" value="HpnP-like"/>
</dbReference>
<dbReference type="SFLD" id="SFLDG01123">
    <property type="entry name" value="methyltransferase_(Class_B)"/>
    <property type="match status" value="1"/>
</dbReference>
<dbReference type="InterPro" id="IPR051198">
    <property type="entry name" value="BchE-like"/>
</dbReference>
<dbReference type="Gene3D" id="3.40.50.280">
    <property type="entry name" value="Cobalamin-binding domain"/>
    <property type="match status" value="1"/>
</dbReference>
<dbReference type="CDD" id="cd01335">
    <property type="entry name" value="Radical_SAM"/>
    <property type="match status" value="1"/>
</dbReference>
<dbReference type="SFLD" id="SFLDS00029">
    <property type="entry name" value="Radical_SAM"/>
    <property type="match status" value="1"/>
</dbReference>
<name>A0A420ZCK1_UNCK3</name>
<sequence length="492" mass="57312">MKALLVYPEHPNTFWSFKHALKFISRKASFPPLGLLTVAAILPEKWEKKLVDMNTTSLSDKDIEWADYVFISAMTIQKESVRKVLSRCKENGVKTVLGGPLFRTEYEEFEAADHIILNEAEITLPAFLDDLEAGKPKHIYSSSQWAELKDTPAPLWSLINMKNYASMNIQYSRGCPFNCEFCDVTMLMGRKMRSKSAKQVVEELENLYLHGWRGEVFFVDDNFIGNKNKLKREVLPAIYEWQKKRKYPFSFITQSSVNLADDEELMKMMVKSGFDAVFVGIETPDENSLAECGKIQNRNRDLFACVEKIQRSGMQVQGGFILGFDSDPPSIFSRLIDFIQNTGIVVAMVGLLNAPKGTRLYQRMMSESRIIKLITGSNTDLSMNFLPKMNYQELIEGYKSVIKTIYSPKYYYKRVITFLKRLDPLPKKKFRFNIYHIEAFIKSIWYLGIKEKGRFQYWKLFFWSLFRHPRFFPLAITFAIYGHHFRRVFEIT</sequence>
<keyword evidence="2" id="KW-0949">S-adenosyl-L-methionine</keyword>
<keyword evidence="4" id="KW-0408">Iron</keyword>
<comment type="caution">
    <text evidence="7">The sequence shown here is derived from an EMBL/GenBank/DDBJ whole genome shotgun (WGS) entry which is preliminary data.</text>
</comment>
<dbReference type="PANTHER" id="PTHR43409">
    <property type="entry name" value="ANAEROBIC MAGNESIUM-PROTOPORPHYRIN IX MONOMETHYL ESTER CYCLASE-RELATED"/>
    <property type="match status" value="1"/>
</dbReference>
<dbReference type="InterPro" id="IPR006158">
    <property type="entry name" value="Cobalamin-bd"/>
</dbReference>
<evidence type="ECO:0000256" key="2">
    <source>
        <dbReference type="ARBA" id="ARBA00022691"/>
    </source>
</evidence>
<dbReference type="GO" id="GO:0031419">
    <property type="term" value="F:cobalamin binding"/>
    <property type="evidence" value="ECO:0007669"/>
    <property type="project" value="InterPro"/>
</dbReference>
<organism evidence="7 8">
    <name type="scientific">candidate division Kazan bacterium</name>
    <dbReference type="NCBI Taxonomy" id="2202143"/>
    <lineage>
        <taxon>Bacteria</taxon>
        <taxon>Bacteria division Kazan-3B-28</taxon>
    </lineage>
</organism>
<dbReference type="GO" id="GO:0051536">
    <property type="term" value="F:iron-sulfur cluster binding"/>
    <property type="evidence" value="ECO:0007669"/>
    <property type="project" value="UniProtKB-KW"/>
</dbReference>
<dbReference type="Proteomes" id="UP000281261">
    <property type="component" value="Unassembled WGS sequence"/>
</dbReference>
<evidence type="ECO:0000256" key="5">
    <source>
        <dbReference type="ARBA" id="ARBA00023014"/>
    </source>
</evidence>
<dbReference type="SFLD" id="SFLDG01082">
    <property type="entry name" value="B12-binding_domain_containing"/>
    <property type="match status" value="1"/>
</dbReference>
<dbReference type="InterPro" id="IPR007197">
    <property type="entry name" value="rSAM"/>
</dbReference>
<dbReference type="SMART" id="SM00729">
    <property type="entry name" value="Elp3"/>
    <property type="match status" value="1"/>
</dbReference>
<dbReference type="SUPFAM" id="SSF102114">
    <property type="entry name" value="Radical SAM enzymes"/>
    <property type="match status" value="1"/>
</dbReference>
<reference evidence="7 8" key="1">
    <citation type="submission" date="2018-06" db="EMBL/GenBank/DDBJ databases">
        <title>Extensive metabolic versatility and redundancy in microbially diverse, dynamic hydrothermal sediments.</title>
        <authorList>
            <person name="Dombrowski N."/>
            <person name="Teske A."/>
            <person name="Baker B.J."/>
        </authorList>
    </citation>
    <scope>NUCLEOTIDE SEQUENCE [LARGE SCALE GENOMIC DNA]</scope>
    <source>
        <strain evidence="7">B79_G16</strain>
    </source>
</reference>
<dbReference type="Gene3D" id="3.80.30.20">
    <property type="entry name" value="tm_1862 like domain"/>
    <property type="match status" value="1"/>
</dbReference>
<dbReference type="Pfam" id="PF13282">
    <property type="entry name" value="DUF4070"/>
    <property type="match status" value="1"/>
</dbReference>
<dbReference type="PANTHER" id="PTHR43409:SF3">
    <property type="entry name" value="HYPOTHETICAL METHYLTRANSFERASE"/>
    <property type="match status" value="1"/>
</dbReference>
<dbReference type="GO" id="GO:0003824">
    <property type="term" value="F:catalytic activity"/>
    <property type="evidence" value="ECO:0007669"/>
    <property type="project" value="InterPro"/>
</dbReference>
<dbReference type="InterPro" id="IPR034466">
    <property type="entry name" value="Methyltransferase_Class_B"/>
</dbReference>